<dbReference type="KEGG" id="sapo:SAPIO_CDS6172"/>
<reference evidence="2 3" key="1">
    <citation type="journal article" date="2014" name="Genome Announc.">
        <title>Draft genome sequence of the pathogenic fungus Scedosporium apiospermum.</title>
        <authorList>
            <person name="Vandeputte P."/>
            <person name="Ghamrawi S."/>
            <person name="Rechenmann M."/>
            <person name="Iltis A."/>
            <person name="Giraud S."/>
            <person name="Fleury M."/>
            <person name="Thornton C."/>
            <person name="Delhaes L."/>
            <person name="Meyer W."/>
            <person name="Papon N."/>
            <person name="Bouchara J.P."/>
        </authorList>
    </citation>
    <scope>NUCLEOTIDE SEQUENCE [LARGE SCALE GENOMIC DNA]</scope>
    <source>
        <strain evidence="2 3">IHEM 14462</strain>
    </source>
</reference>
<feature type="region of interest" description="Disordered" evidence="1">
    <location>
        <begin position="817"/>
        <end position="912"/>
    </location>
</feature>
<comment type="caution">
    <text evidence="2">The sequence shown here is derived from an EMBL/GenBank/DDBJ whole genome shotgun (WGS) entry which is preliminary data.</text>
</comment>
<feature type="compositionally biased region" description="Low complexity" evidence="1">
    <location>
        <begin position="616"/>
        <end position="638"/>
    </location>
</feature>
<dbReference type="OrthoDB" id="5386674at2759"/>
<evidence type="ECO:0000313" key="3">
    <source>
        <dbReference type="Proteomes" id="UP000028545"/>
    </source>
</evidence>
<feature type="compositionally biased region" description="Basic and acidic residues" evidence="1">
    <location>
        <begin position="24"/>
        <end position="44"/>
    </location>
</feature>
<dbReference type="AlphaFoldDB" id="A0A084G4P3"/>
<organism evidence="2 3">
    <name type="scientific">Pseudallescheria apiosperma</name>
    <name type="common">Scedosporium apiospermum</name>
    <dbReference type="NCBI Taxonomy" id="563466"/>
    <lineage>
        <taxon>Eukaryota</taxon>
        <taxon>Fungi</taxon>
        <taxon>Dikarya</taxon>
        <taxon>Ascomycota</taxon>
        <taxon>Pezizomycotina</taxon>
        <taxon>Sordariomycetes</taxon>
        <taxon>Hypocreomycetidae</taxon>
        <taxon>Microascales</taxon>
        <taxon>Microascaceae</taxon>
        <taxon>Scedosporium</taxon>
    </lineage>
</organism>
<keyword evidence="3" id="KW-1185">Reference proteome</keyword>
<feature type="compositionally biased region" description="Polar residues" evidence="1">
    <location>
        <begin position="51"/>
        <end position="84"/>
    </location>
</feature>
<dbReference type="RefSeq" id="XP_016642104.1">
    <property type="nucleotide sequence ID" value="XM_016788347.1"/>
</dbReference>
<proteinExistence type="predicted"/>
<dbReference type="GeneID" id="27725244"/>
<dbReference type="EMBL" id="JOWA01000100">
    <property type="protein sequence ID" value="KEZ42305.1"/>
    <property type="molecule type" value="Genomic_DNA"/>
</dbReference>
<feature type="compositionally biased region" description="Basic and acidic residues" evidence="1">
    <location>
        <begin position="553"/>
        <end position="564"/>
    </location>
</feature>
<feature type="region of interest" description="Disordered" evidence="1">
    <location>
        <begin position="336"/>
        <end position="432"/>
    </location>
</feature>
<feature type="compositionally biased region" description="Basic and acidic residues" evidence="1">
    <location>
        <begin position="451"/>
        <end position="466"/>
    </location>
</feature>
<feature type="compositionally biased region" description="Polar residues" evidence="1">
    <location>
        <begin position="419"/>
        <end position="432"/>
    </location>
</feature>
<feature type="compositionally biased region" description="Basic residues" evidence="1">
    <location>
        <begin position="154"/>
        <end position="163"/>
    </location>
</feature>
<dbReference type="HOGENOM" id="CLU_298785_0_0_1"/>
<evidence type="ECO:0000313" key="2">
    <source>
        <dbReference type="EMBL" id="KEZ42305.1"/>
    </source>
</evidence>
<accession>A0A084G4P3</accession>
<dbReference type="VEuPathDB" id="FungiDB:SAPIO_CDS6172"/>
<feature type="region of interest" description="Disordered" evidence="1">
    <location>
        <begin position="129"/>
        <end position="264"/>
    </location>
</feature>
<evidence type="ECO:0000256" key="1">
    <source>
        <dbReference type="SAM" id="MobiDB-lite"/>
    </source>
</evidence>
<sequence length="1005" mass="108564">MMAAQEQPPVKRRRSRSSSVQRMLDLEKKIRVERLKAAPRDRKPAPGLLTDSPSRTNRQSTSLNSTPQHSSVNLPTQTWASNSRITIEDPGTVRAGSQSDLFQNGSYSARARESLGTAAATRMGMTLANAAQSSEVDVDVASPSTQSPREKRKQDKKAKRAAKTPRLQKPPPSASRTPQLFARHSVPVPSTAPGYDVQSHQRSNSYGDPSSIIDSGTRQSRRRSDSMNSITSVSSIASKIKASFELPRGRSTTPRGERSSSFMGGIKLQKEREAEAEWANRQVGPGGESYNIPARYMYRQPGGSSVGRSHSRSSTCSAASISSMAPHIIANPQALTFPPQHRHRGPPTALRKPAPISRSRSSSRSPIVRPEVSTDADLQPPASREGLGDPYSSQNGSRAALDSLPSASRPWTGEGPNRSRPQTSESLGNQGLSDVAALSAVLNSVDLSDSGPRRNEGAPVPSEKDVVLPSPKRLKNPMLEGNKETRPIKPEKQNPSSSSAPAHPATATDPERPQHRRRGSSFLGMKRTNLLSPMKPRNQRTEQPEPAPPEPNQDAKPHQAERPRRASAIRQFRDAAKAAFHIRSPSAVRGRRNSLVSGQVSPAGTAIGSGRTSPFPDIAAITTPPAIPTPEATDTAAPWSRKETVPEIRDTAETRGRPPLTHQNNAVRPSDHSSISSYDTAHSQYLSTVTPDTSRPQSERGLVSTADADDGQKVLPDDDDDGKSGLPSGTRPTLGGVRNVSTPPPGPKNARRAFRMSGGTETLVAPVTSQPKTEPNTWPLKVEIDAEWVHVTAPFKMKSGRQLLDVSLIPPPLVLHNQTGSIDSNISNPDTLTRGSGASSPQIRPNRRDKVYNDDGVSLNTDSKTSVVSRETKTPPLASYLDHVRRVGGSATPKGSPRPSGASPLSNPPRGRTLVSEAHVGETLSKVLVQCCSCRYFHDMPTRVYERMKLHGDTRSSTPTIPAYTLKAPEKRGSAAVRCPWCRHEMGIKCCSGFLTSVHLKEKLH</sequence>
<dbReference type="OMA" id="HEDRCAP"/>
<feature type="compositionally biased region" description="Polar residues" evidence="1">
    <location>
        <begin position="250"/>
        <end position="262"/>
    </location>
</feature>
<dbReference type="Proteomes" id="UP000028545">
    <property type="component" value="Unassembled WGS sequence"/>
</dbReference>
<feature type="compositionally biased region" description="Polar residues" evidence="1">
    <location>
        <begin position="858"/>
        <end position="869"/>
    </location>
</feature>
<feature type="compositionally biased region" description="Basic and acidic residues" evidence="1">
    <location>
        <begin position="481"/>
        <end position="492"/>
    </location>
</feature>
<feature type="region of interest" description="Disordered" evidence="1">
    <location>
        <begin position="277"/>
        <end position="319"/>
    </location>
</feature>
<feature type="region of interest" description="Disordered" evidence="1">
    <location>
        <begin position="444"/>
        <end position="753"/>
    </location>
</feature>
<feature type="compositionally biased region" description="Low complexity" evidence="1">
    <location>
        <begin position="226"/>
        <end position="243"/>
    </location>
</feature>
<gene>
    <name evidence="2" type="ORF">SAPIO_CDS6172</name>
</gene>
<feature type="compositionally biased region" description="Low complexity" evidence="1">
    <location>
        <begin position="302"/>
        <end position="319"/>
    </location>
</feature>
<feature type="compositionally biased region" description="Low complexity" evidence="1">
    <location>
        <begin position="495"/>
        <end position="508"/>
    </location>
</feature>
<feature type="compositionally biased region" description="Basic and acidic residues" evidence="1">
    <location>
        <begin position="640"/>
        <end position="656"/>
    </location>
</feature>
<name>A0A084G4P3_PSEDA</name>
<feature type="compositionally biased region" description="Polar residues" evidence="1">
    <location>
        <begin position="198"/>
        <end position="218"/>
    </location>
</feature>
<feature type="region of interest" description="Disordered" evidence="1">
    <location>
        <begin position="1"/>
        <end position="84"/>
    </location>
</feature>
<feature type="compositionally biased region" description="Polar residues" evidence="1">
    <location>
        <begin position="817"/>
        <end position="843"/>
    </location>
</feature>
<feature type="compositionally biased region" description="Polar residues" evidence="1">
    <location>
        <begin position="661"/>
        <end position="696"/>
    </location>
</feature>
<protein>
    <submittedName>
        <fullName evidence="2">Uncharacterized protein</fullName>
    </submittedName>
</protein>